<dbReference type="AlphaFoldDB" id="A0AAD7H8K9"/>
<dbReference type="Proteomes" id="UP001215598">
    <property type="component" value="Unassembled WGS sequence"/>
</dbReference>
<organism evidence="1 2">
    <name type="scientific">Mycena metata</name>
    <dbReference type="NCBI Taxonomy" id="1033252"/>
    <lineage>
        <taxon>Eukaryota</taxon>
        <taxon>Fungi</taxon>
        <taxon>Dikarya</taxon>
        <taxon>Basidiomycota</taxon>
        <taxon>Agaricomycotina</taxon>
        <taxon>Agaricomycetes</taxon>
        <taxon>Agaricomycetidae</taxon>
        <taxon>Agaricales</taxon>
        <taxon>Marasmiineae</taxon>
        <taxon>Mycenaceae</taxon>
        <taxon>Mycena</taxon>
    </lineage>
</organism>
<accession>A0AAD7H8K9</accession>
<gene>
    <name evidence="1" type="ORF">B0H16DRAFT_1477871</name>
</gene>
<evidence type="ECO:0000313" key="1">
    <source>
        <dbReference type="EMBL" id="KAJ7714635.1"/>
    </source>
</evidence>
<sequence length="152" mass="17197">MSGNATDMSNYCVRSNVLKAKAERQLIAKNYVGARRYLMGCINGVIECSRQLKEYDTALLWLAEADILNKNLEISGQWVFGQLCVEPSGISKLTAFQNGSGHLYVLGGEKFNEVWFRDFWMLDLEKLDVVVGNTRCHQFCPTVKMPSCRAFD</sequence>
<protein>
    <submittedName>
        <fullName evidence="1">Uncharacterized protein</fullName>
    </submittedName>
</protein>
<dbReference type="EMBL" id="JARKIB010000321">
    <property type="protein sequence ID" value="KAJ7714635.1"/>
    <property type="molecule type" value="Genomic_DNA"/>
</dbReference>
<name>A0AAD7H8K9_9AGAR</name>
<evidence type="ECO:0000313" key="2">
    <source>
        <dbReference type="Proteomes" id="UP001215598"/>
    </source>
</evidence>
<proteinExistence type="predicted"/>
<comment type="caution">
    <text evidence="1">The sequence shown here is derived from an EMBL/GenBank/DDBJ whole genome shotgun (WGS) entry which is preliminary data.</text>
</comment>
<keyword evidence="2" id="KW-1185">Reference proteome</keyword>
<reference evidence="1" key="1">
    <citation type="submission" date="2023-03" db="EMBL/GenBank/DDBJ databases">
        <title>Massive genome expansion in bonnet fungi (Mycena s.s.) driven by repeated elements and novel gene families across ecological guilds.</title>
        <authorList>
            <consortium name="Lawrence Berkeley National Laboratory"/>
            <person name="Harder C.B."/>
            <person name="Miyauchi S."/>
            <person name="Viragh M."/>
            <person name="Kuo A."/>
            <person name="Thoen E."/>
            <person name="Andreopoulos B."/>
            <person name="Lu D."/>
            <person name="Skrede I."/>
            <person name="Drula E."/>
            <person name="Henrissat B."/>
            <person name="Morin E."/>
            <person name="Kohler A."/>
            <person name="Barry K."/>
            <person name="LaButti K."/>
            <person name="Morin E."/>
            <person name="Salamov A."/>
            <person name="Lipzen A."/>
            <person name="Mereny Z."/>
            <person name="Hegedus B."/>
            <person name="Baldrian P."/>
            <person name="Stursova M."/>
            <person name="Weitz H."/>
            <person name="Taylor A."/>
            <person name="Grigoriev I.V."/>
            <person name="Nagy L.G."/>
            <person name="Martin F."/>
            <person name="Kauserud H."/>
        </authorList>
    </citation>
    <scope>NUCLEOTIDE SEQUENCE</scope>
    <source>
        <strain evidence="1">CBHHK182m</strain>
    </source>
</reference>